<dbReference type="Pfam" id="PF02892">
    <property type="entry name" value="zf-BED"/>
    <property type="match status" value="1"/>
</dbReference>
<dbReference type="Proteomes" id="UP000826271">
    <property type="component" value="Unassembled WGS sequence"/>
</dbReference>
<keyword evidence="4 10" id="KW-0863">Zinc-finger</keyword>
<dbReference type="GO" id="GO:0003677">
    <property type="term" value="F:DNA binding"/>
    <property type="evidence" value="ECO:0007669"/>
    <property type="project" value="UniProtKB-KW"/>
</dbReference>
<keyword evidence="5" id="KW-0862">Zinc</keyword>
<evidence type="ECO:0000313" key="12">
    <source>
        <dbReference type="EMBL" id="KAG8373536.1"/>
    </source>
</evidence>
<dbReference type="EMBL" id="WHWC01000011">
    <property type="protein sequence ID" value="KAG8373536.1"/>
    <property type="molecule type" value="Genomic_DNA"/>
</dbReference>
<sequence>MENDSEVSSSVGSKSDRKNISFVWKKFERFSENGKEKAKCKNCGQIYASGASGTTNLKRHIREICPFRDQSGVEVQNNEFDQSIFREKVAKAMIKHNYPFKFVEHEGIRDVFSYLNPRVQHVSRNTAKSDVLRIYEMEKEKIKEILASISSRICLTSDLWSSLVSNGYMAITAHYVDNNWVLQKKLLIFRHLPPPHGGQNVGERLITFLQEWGIERKIFTITLDNAKYNDGVVDLLRNHLSLTNSLLCDGDFLHVRCGAHILNLVVQAGLKTIDMSIEKIRDSVKYVRGSEARMIRFAECVKQLGLKTSKKLKQDMPIRWNSTYLMLDSAILYSRAFFQLKLVDSNYKWCPSLDEWSRVRKIIKFLRPFHDMTELFSGNQYPTANLYFRNVWDIQMLIQEEMESVDLEISTMAREMKPKFDKYWESYSTVLTFAVILDPRYKIQLIEFCYRKLDPLTVNEKTCHIREQLQLLFEEYLHASPSMPRQSSVTSSTSACDDERDVAMDEFDTFLSQNADVRNQSQLELYLNEPLLDRKQFPHLYILDYWRGNSTRYPELALMARDILSIPITTVASESAFSHGGRIIGKFRSSILPENAEAILCSRDWFEAHSFENEEEGELSTDMGKLVCELGGNSRWNFDLLIL</sequence>
<organism evidence="12 13">
    <name type="scientific">Buddleja alternifolia</name>
    <dbReference type="NCBI Taxonomy" id="168488"/>
    <lineage>
        <taxon>Eukaryota</taxon>
        <taxon>Viridiplantae</taxon>
        <taxon>Streptophyta</taxon>
        <taxon>Embryophyta</taxon>
        <taxon>Tracheophyta</taxon>
        <taxon>Spermatophyta</taxon>
        <taxon>Magnoliopsida</taxon>
        <taxon>eudicotyledons</taxon>
        <taxon>Gunneridae</taxon>
        <taxon>Pentapetalae</taxon>
        <taxon>asterids</taxon>
        <taxon>lamiids</taxon>
        <taxon>Lamiales</taxon>
        <taxon>Scrophulariaceae</taxon>
        <taxon>Buddlejeae</taxon>
        <taxon>Buddleja</taxon>
    </lineage>
</organism>
<keyword evidence="13" id="KW-1185">Reference proteome</keyword>
<keyword evidence="9" id="KW-0539">Nucleus</keyword>
<comment type="subunit">
    <text evidence="2">Homodimer.</text>
</comment>
<dbReference type="InterPro" id="IPR003656">
    <property type="entry name" value="Znf_BED"/>
</dbReference>
<dbReference type="InterPro" id="IPR036236">
    <property type="entry name" value="Znf_C2H2_sf"/>
</dbReference>
<dbReference type="GO" id="GO:0008270">
    <property type="term" value="F:zinc ion binding"/>
    <property type="evidence" value="ECO:0007669"/>
    <property type="project" value="UniProtKB-KW"/>
</dbReference>
<dbReference type="InterPro" id="IPR008906">
    <property type="entry name" value="HATC_C_dom"/>
</dbReference>
<dbReference type="GO" id="GO:0005634">
    <property type="term" value="C:nucleus"/>
    <property type="evidence" value="ECO:0007669"/>
    <property type="project" value="UniProtKB-SubCell"/>
</dbReference>
<evidence type="ECO:0000256" key="5">
    <source>
        <dbReference type="ARBA" id="ARBA00022833"/>
    </source>
</evidence>
<evidence type="ECO:0000256" key="2">
    <source>
        <dbReference type="ARBA" id="ARBA00011738"/>
    </source>
</evidence>
<protein>
    <recommendedName>
        <fullName evidence="11">BED-type domain-containing protein</fullName>
    </recommendedName>
</protein>
<gene>
    <name evidence="12" type="ORF">BUALT_Bualt11G0034800</name>
</gene>
<evidence type="ECO:0000256" key="1">
    <source>
        <dbReference type="ARBA" id="ARBA00004123"/>
    </source>
</evidence>
<evidence type="ECO:0000256" key="9">
    <source>
        <dbReference type="ARBA" id="ARBA00023242"/>
    </source>
</evidence>
<evidence type="ECO:0000256" key="10">
    <source>
        <dbReference type="PROSITE-ProRule" id="PRU00027"/>
    </source>
</evidence>
<dbReference type="AlphaFoldDB" id="A0AAV6WSI3"/>
<accession>A0AAV6WSI3</accession>
<dbReference type="SUPFAM" id="SSF57667">
    <property type="entry name" value="beta-beta-alpha zinc fingers"/>
    <property type="match status" value="1"/>
</dbReference>
<evidence type="ECO:0000313" key="13">
    <source>
        <dbReference type="Proteomes" id="UP000826271"/>
    </source>
</evidence>
<keyword evidence="6" id="KW-0805">Transcription regulation</keyword>
<proteinExistence type="predicted"/>
<keyword evidence="7" id="KW-0238">DNA-binding</keyword>
<dbReference type="PROSITE" id="PS50808">
    <property type="entry name" value="ZF_BED"/>
    <property type="match status" value="1"/>
</dbReference>
<evidence type="ECO:0000256" key="3">
    <source>
        <dbReference type="ARBA" id="ARBA00022723"/>
    </source>
</evidence>
<comment type="subcellular location">
    <subcellularLocation>
        <location evidence="1">Nucleus</location>
    </subcellularLocation>
</comment>
<dbReference type="InterPro" id="IPR052035">
    <property type="entry name" value="ZnF_BED_domain_contain"/>
</dbReference>
<dbReference type="SMART" id="SM00614">
    <property type="entry name" value="ZnF_BED"/>
    <property type="match status" value="1"/>
</dbReference>
<dbReference type="InterPro" id="IPR012337">
    <property type="entry name" value="RNaseH-like_sf"/>
</dbReference>
<keyword evidence="3" id="KW-0479">Metal-binding</keyword>
<keyword evidence="8" id="KW-0804">Transcription</keyword>
<dbReference type="InterPro" id="IPR025525">
    <property type="entry name" value="hAT-like_transposase_RNase-H"/>
</dbReference>
<evidence type="ECO:0000256" key="6">
    <source>
        <dbReference type="ARBA" id="ARBA00023015"/>
    </source>
</evidence>
<dbReference type="PANTHER" id="PTHR46481">
    <property type="entry name" value="ZINC FINGER BED DOMAIN-CONTAINING PROTEIN 4"/>
    <property type="match status" value="1"/>
</dbReference>
<feature type="domain" description="BED-type" evidence="11">
    <location>
        <begin position="18"/>
        <end position="72"/>
    </location>
</feature>
<comment type="caution">
    <text evidence="12">The sequence shown here is derived from an EMBL/GenBank/DDBJ whole genome shotgun (WGS) entry which is preliminary data.</text>
</comment>
<evidence type="ECO:0000259" key="11">
    <source>
        <dbReference type="PROSITE" id="PS50808"/>
    </source>
</evidence>
<dbReference type="Pfam" id="PF14372">
    <property type="entry name" value="hAT-like_RNase-H"/>
    <property type="match status" value="1"/>
</dbReference>
<dbReference type="SUPFAM" id="SSF53098">
    <property type="entry name" value="Ribonuclease H-like"/>
    <property type="match status" value="1"/>
</dbReference>
<evidence type="ECO:0000256" key="4">
    <source>
        <dbReference type="ARBA" id="ARBA00022771"/>
    </source>
</evidence>
<name>A0AAV6WSI3_9LAMI</name>
<evidence type="ECO:0000256" key="8">
    <source>
        <dbReference type="ARBA" id="ARBA00023163"/>
    </source>
</evidence>
<evidence type="ECO:0000256" key="7">
    <source>
        <dbReference type="ARBA" id="ARBA00023125"/>
    </source>
</evidence>
<dbReference type="Pfam" id="PF05699">
    <property type="entry name" value="Dimer_Tnp_hAT"/>
    <property type="match status" value="1"/>
</dbReference>
<dbReference type="PANTHER" id="PTHR46481:SF6">
    <property type="entry name" value="ZINC FINGER BED DOMAIN-CONTAINING PROTEIN RICESLEEPER 2-LIKE"/>
    <property type="match status" value="1"/>
</dbReference>
<reference evidence="12" key="1">
    <citation type="submission" date="2019-10" db="EMBL/GenBank/DDBJ databases">
        <authorList>
            <person name="Zhang R."/>
            <person name="Pan Y."/>
            <person name="Wang J."/>
            <person name="Ma R."/>
            <person name="Yu S."/>
        </authorList>
    </citation>
    <scope>NUCLEOTIDE SEQUENCE</scope>
    <source>
        <strain evidence="12">LA-IB0</strain>
        <tissue evidence="12">Leaf</tissue>
    </source>
</reference>
<dbReference type="GO" id="GO:0046983">
    <property type="term" value="F:protein dimerization activity"/>
    <property type="evidence" value="ECO:0007669"/>
    <property type="project" value="InterPro"/>
</dbReference>